<proteinExistence type="predicted"/>
<organism evidence="1 2">
    <name type="scientific">Purpureocillium lilacinum</name>
    <name type="common">Paecilomyces lilacinus</name>
    <dbReference type="NCBI Taxonomy" id="33203"/>
    <lineage>
        <taxon>Eukaryota</taxon>
        <taxon>Fungi</taxon>
        <taxon>Dikarya</taxon>
        <taxon>Ascomycota</taxon>
        <taxon>Pezizomycotina</taxon>
        <taxon>Sordariomycetes</taxon>
        <taxon>Hypocreomycetidae</taxon>
        <taxon>Hypocreales</taxon>
        <taxon>Ophiocordycipitaceae</taxon>
        <taxon>Purpureocillium</taxon>
    </lineage>
</organism>
<keyword evidence="2" id="KW-1185">Reference proteome</keyword>
<evidence type="ECO:0000313" key="1">
    <source>
        <dbReference type="EMBL" id="KAL3963903.1"/>
    </source>
</evidence>
<protein>
    <submittedName>
        <fullName evidence="1">Uncharacterized protein</fullName>
    </submittedName>
</protein>
<comment type="caution">
    <text evidence="1">The sequence shown here is derived from an EMBL/GenBank/DDBJ whole genome shotgun (WGS) entry which is preliminary data.</text>
</comment>
<accession>A0ACC4E6Q3</accession>
<dbReference type="Proteomes" id="UP001638806">
    <property type="component" value="Unassembled WGS sequence"/>
</dbReference>
<dbReference type="EMBL" id="JBGNUJ010000002">
    <property type="protein sequence ID" value="KAL3963903.1"/>
    <property type="molecule type" value="Genomic_DNA"/>
</dbReference>
<gene>
    <name evidence="1" type="ORF">ACCO45_000907</name>
</gene>
<evidence type="ECO:0000313" key="2">
    <source>
        <dbReference type="Proteomes" id="UP001638806"/>
    </source>
</evidence>
<sequence>MKARPASVQREGLPGTASRSYNASLPHVRPGSSSFAGTNRTNRRRWSAVHAHTGQEVVFIGGQATGPQPRPLRVRVRTQHVTYSVPITGDKLEPSVPRLTLTRASLVRITGRACMFDIGQIAVKGEDNTKRR</sequence>
<reference evidence="1" key="1">
    <citation type="submission" date="2024-12" db="EMBL/GenBank/DDBJ databases">
        <title>Comparative genomics and development of molecular markers within Purpureocillium lilacinum and among Purpureocillium species.</title>
        <authorList>
            <person name="Yeh Z.-Y."/>
            <person name="Ni N.-T."/>
            <person name="Lo P.-H."/>
            <person name="Mushyakhwo K."/>
            <person name="Lin C.-F."/>
            <person name="Nai Y.-S."/>
        </authorList>
    </citation>
    <scope>NUCLEOTIDE SEQUENCE</scope>
    <source>
        <strain evidence="1">NCHU-NPUST-175</strain>
    </source>
</reference>
<name>A0ACC4E6Q3_PURLI</name>